<protein>
    <submittedName>
        <fullName evidence="1">Uncharacterized protein</fullName>
    </submittedName>
</protein>
<dbReference type="RefSeq" id="XP_041677677.1">
    <property type="nucleotide sequence ID" value="XM_041826634.1"/>
</dbReference>
<dbReference type="VEuPathDB" id="FungiDB:FMAN_06569"/>
<dbReference type="EMBL" id="FCQH01000002">
    <property type="protein sequence ID" value="CVK85988.1"/>
    <property type="molecule type" value="Genomic_DNA"/>
</dbReference>
<reference evidence="2" key="1">
    <citation type="journal article" date="2016" name="Genome Biol. Evol.">
        <title>Comparative 'omics' of the Fusarium fujikuroi species complex highlights differences in genetic potential and metabolite synthesis.</title>
        <authorList>
            <person name="Niehaus E.-M."/>
            <person name="Muensterkoetter M."/>
            <person name="Proctor R.H."/>
            <person name="Brown D.W."/>
            <person name="Sharon A."/>
            <person name="Idan Y."/>
            <person name="Oren-Young L."/>
            <person name="Sieber C.M."/>
            <person name="Novak O."/>
            <person name="Pencik A."/>
            <person name="Tarkowska D."/>
            <person name="Hromadova K."/>
            <person name="Freeman S."/>
            <person name="Maymon M."/>
            <person name="Elazar M."/>
            <person name="Youssef S.A."/>
            <person name="El-Shabrawy E.S.M."/>
            <person name="Shalaby A.B.A."/>
            <person name="Houterman P."/>
            <person name="Brock N.L."/>
            <person name="Burkhardt I."/>
            <person name="Tsavkelova E.A."/>
            <person name="Dickschat J.S."/>
            <person name="Galuszka P."/>
            <person name="Gueldener U."/>
            <person name="Tudzynski B."/>
        </authorList>
    </citation>
    <scope>NUCLEOTIDE SEQUENCE [LARGE SCALE GENOMIC DNA]</scope>
    <source>
        <strain evidence="2">MRC7560</strain>
    </source>
</reference>
<proteinExistence type="predicted"/>
<dbReference type="GeneID" id="65085833"/>
<dbReference type="Proteomes" id="UP000184255">
    <property type="component" value="Unassembled WGS sequence"/>
</dbReference>
<evidence type="ECO:0000313" key="2">
    <source>
        <dbReference type="Proteomes" id="UP000184255"/>
    </source>
</evidence>
<evidence type="ECO:0000313" key="1">
    <source>
        <dbReference type="EMBL" id="CVK85988.1"/>
    </source>
</evidence>
<gene>
    <name evidence="1" type="ORF">FMAN_06569</name>
</gene>
<keyword evidence="2" id="KW-1185">Reference proteome</keyword>
<organism evidence="1 2">
    <name type="scientific">Fusarium mangiferae</name>
    <name type="common">Mango malformation disease fungus</name>
    <dbReference type="NCBI Taxonomy" id="192010"/>
    <lineage>
        <taxon>Eukaryota</taxon>
        <taxon>Fungi</taxon>
        <taxon>Dikarya</taxon>
        <taxon>Ascomycota</taxon>
        <taxon>Pezizomycotina</taxon>
        <taxon>Sordariomycetes</taxon>
        <taxon>Hypocreomycetidae</taxon>
        <taxon>Hypocreales</taxon>
        <taxon>Nectriaceae</taxon>
        <taxon>Fusarium</taxon>
        <taxon>Fusarium fujikuroi species complex</taxon>
    </lineage>
</organism>
<comment type="caution">
    <text evidence="1">The sequence shown here is derived from an EMBL/GenBank/DDBJ whole genome shotgun (WGS) entry which is preliminary data.</text>
</comment>
<dbReference type="AlphaFoldDB" id="A0A1L7SSV1"/>
<name>A0A1L7SSV1_FUSMA</name>
<accession>A0A1L7SSV1</accession>
<sequence>MSDQLVIDAVATRAYTYAHGDTAFTTTMAFDHHCDELDLFRRGLGFYSERSRQQYKAIDLLSTNEYGDRFFKGFMKWHLKGDDHGTGRDLFSRYLFMSADLKAREENNKEKIWRIVWREGLPNFQDKAGTVATNEQCGQQMRKFVRTFGSLEQWRHDQCGRFHHRIWDALVEKYGYPVLKRG</sequence>